<dbReference type="Gene3D" id="3.30.70.1620">
    <property type="match status" value="1"/>
</dbReference>
<evidence type="ECO:0000256" key="13">
    <source>
        <dbReference type="SAM" id="MobiDB-lite"/>
    </source>
</evidence>
<dbReference type="AlphaFoldDB" id="A0A371DDU9"/>
<gene>
    <name evidence="15" type="ORF">OH76DRAFT_1402315</name>
</gene>
<keyword evidence="6" id="KW-0067">ATP-binding</keyword>
<dbReference type="FunFam" id="3.40.50.300:FF:000278">
    <property type="entry name" value="Structural maintenance of chromosomes 2"/>
    <property type="match status" value="1"/>
</dbReference>
<dbReference type="GO" id="GO:0005524">
    <property type="term" value="F:ATP binding"/>
    <property type="evidence" value="ECO:0007669"/>
    <property type="project" value="UniProtKB-KW"/>
</dbReference>
<dbReference type="CDD" id="cd03273">
    <property type="entry name" value="ABC_SMC2_euk"/>
    <property type="match status" value="1"/>
</dbReference>
<dbReference type="GO" id="GO:0031981">
    <property type="term" value="C:nuclear lumen"/>
    <property type="evidence" value="ECO:0007669"/>
    <property type="project" value="UniProtKB-ARBA"/>
</dbReference>
<dbReference type="Proteomes" id="UP000256964">
    <property type="component" value="Unassembled WGS sequence"/>
</dbReference>
<dbReference type="SMART" id="SM00968">
    <property type="entry name" value="SMC_hinge"/>
    <property type="match status" value="1"/>
</dbReference>
<dbReference type="EMBL" id="KZ857398">
    <property type="protein sequence ID" value="RDX50690.1"/>
    <property type="molecule type" value="Genomic_DNA"/>
</dbReference>
<accession>A0A371DDU9</accession>
<dbReference type="InterPro" id="IPR027417">
    <property type="entry name" value="P-loop_NTPase"/>
</dbReference>
<keyword evidence="16" id="KW-1185">Reference proteome</keyword>
<dbReference type="Pfam" id="PF06470">
    <property type="entry name" value="SMC_hinge"/>
    <property type="match status" value="1"/>
</dbReference>
<dbReference type="PIRSF" id="PIRSF005719">
    <property type="entry name" value="SMC"/>
    <property type="match status" value="1"/>
</dbReference>
<keyword evidence="3" id="KW-0132">Cell division</keyword>
<dbReference type="InterPro" id="IPR003395">
    <property type="entry name" value="RecF/RecN/SMC_N"/>
</dbReference>
<dbReference type="Pfam" id="PF02463">
    <property type="entry name" value="SMC_N"/>
    <property type="match status" value="1"/>
</dbReference>
<evidence type="ECO:0000259" key="14">
    <source>
        <dbReference type="SMART" id="SM00968"/>
    </source>
</evidence>
<dbReference type="SUPFAM" id="SSF52540">
    <property type="entry name" value="P-loop containing nucleoside triphosphate hydrolases"/>
    <property type="match status" value="1"/>
</dbReference>
<evidence type="ECO:0000256" key="2">
    <source>
        <dbReference type="ARBA" id="ARBA00005231"/>
    </source>
</evidence>
<evidence type="ECO:0000313" key="16">
    <source>
        <dbReference type="Proteomes" id="UP000256964"/>
    </source>
</evidence>
<dbReference type="SUPFAM" id="SSF75553">
    <property type="entry name" value="Smc hinge domain"/>
    <property type="match status" value="1"/>
</dbReference>
<name>A0A371DDU9_9APHY</name>
<evidence type="ECO:0000256" key="4">
    <source>
        <dbReference type="ARBA" id="ARBA00022741"/>
    </source>
</evidence>
<feature type="coiled-coil region" evidence="12">
    <location>
        <begin position="419"/>
        <end position="446"/>
    </location>
</feature>
<dbReference type="Gene3D" id="1.20.1060.20">
    <property type="match status" value="1"/>
</dbReference>
<evidence type="ECO:0000256" key="8">
    <source>
        <dbReference type="ARBA" id="ARBA00023067"/>
    </source>
</evidence>
<keyword evidence="7 12" id="KW-0175">Coiled coil</keyword>
<evidence type="ECO:0000256" key="3">
    <source>
        <dbReference type="ARBA" id="ARBA00022618"/>
    </source>
</evidence>
<dbReference type="InterPro" id="IPR024704">
    <property type="entry name" value="SMC"/>
</dbReference>
<dbReference type="InterPro" id="IPR010935">
    <property type="entry name" value="SMC_hinge"/>
</dbReference>
<dbReference type="FunFam" id="1.20.1060.20:FF:000005">
    <property type="entry name" value="Structural maintenance of chromosomes 2"/>
    <property type="match status" value="1"/>
</dbReference>
<dbReference type="GO" id="GO:0051301">
    <property type="term" value="P:cell division"/>
    <property type="evidence" value="ECO:0007669"/>
    <property type="project" value="UniProtKB-KW"/>
</dbReference>
<evidence type="ECO:0000256" key="6">
    <source>
        <dbReference type="ARBA" id="ARBA00022840"/>
    </source>
</evidence>
<organism evidence="15 16">
    <name type="scientific">Lentinus brumalis</name>
    <dbReference type="NCBI Taxonomy" id="2498619"/>
    <lineage>
        <taxon>Eukaryota</taxon>
        <taxon>Fungi</taxon>
        <taxon>Dikarya</taxon>
        <taxon>Basidiomycota</taxon>
        <taxon>Agaricomycotina</taxon>
        <taxon>Agaricomycetes</taxon>
        <taxon>Polyporales</taxon>
        <taxon>Polyporaceae</taxon>
        <taxon>Lentinus</taxon>
    </lineage>
</organism>
<feature type="coiled-coil region" evidence="12">
    <location>
        <begin position="742"/>
        <end position="1015"/>
    </location>
</feature>
<reference evidence="15 16" key="1">
    <citation type="journal article" date="2018" name="Biotechnol. Biofuels">
        <title>Integrative visual omics of the white-rot fungus Polyporus brumalis exposes the biotechnological potential of its oxidative enzymes for delignifying raw plant biomass.</title>
        <authorList>
            <person name="Miyauchi S."/>
            <person name="Rancon A."/>
            <person name="Drula E."/>
            <person name="Hage H."/>
            <person name="Chaduli D."/>
            <person name="Favel A."/>
            <person name="Grisel S."/>
            <person name="Henrissat B."/>
            <person name="Herpoel-Gimbert I."/>
            <person name="Ruiz-Duenas F.J."/>
            <person name="Chevret D."/>
            <person name="Hainaut M."/>
            <person name="Lin J."/>
            <person name="Wang M."/>
            <person name="Pangilinan J."/>
            <person name="Lipzen A."/>
            <person name="Lesage-Meessen L."/>
            <person name="Navarro D."/>
            <person name="Riley R."/>
            <person name="Grigoriev I.V."/>
            <person name="Zhou S."/>
            <person name="Raouche S."/>
            <person name="Rosso M.N."/>
        </authorList>
    </citation>
    <scope>NUCLEOTIDE SEQUENCE [LARGE SCALE GENOMIC DNA]</scope>
    <source>
        <strain evidence="15 16">BRFM 1820</strain>
    </source>
</reference>
<dbReference type="GO" id="GO:0016887">
    <property type="term" value="F:ATP hydrolysis activity"/>
    <property type="evidence" value="ECO:0007669"/>
    <property type="project" value="InterPro"/>
</dbReference>
<evidence type="ECO:0000256" key="10">
    <source>
        <dbReference type="ARBA" id="ARBA00023306"/>
    </source>
</evidence>
<feature type="compositionally biased region" description="Polar residues" evidence="13">
    <location>
        <begin position="1177"/>
        <end position="1189"/>
    </location>
</feature>
<feature type="coiled-coil region" evidence="12">
    <location>
        <begin position="239"/>
        <end position="384"/>
    </location>
</feature>
<evidence type="ECO:0000256" key="9">
    <source>
        <dbReference type="ARBA" id="ARBA00023242"/>
    </source>
</evidence>
<proteinExistence type="inferred from homology"/>
<keyword evidence="9 11" id="KW-0539">Nucleus</keyword>
<dbReference type="Gene3D" id="3.40.50.300">
    <property type="entry name" value="P-loop containing nucleotide triphosphate hydrolases"/>
    <property type="match status" value="2"/>
</dbReference>
<dbReference type="GO" id="GO:0007076">
    <property type="term" value="P:mitotic chromosome condensation"/>
    <property type="evidence" value="ECO:0007669"/>
    <property type="project" value="UniProtKB-ARBA"/>
</dbReference>
<dbReference type="InterPro" id="IPR027120">
    <property type="entry name" value="Smc2_ABC"/>
</dbReference>
<keyword evidence="4" id="KW-0547">Nucleotide-binding</keyword>
<sequence length="1205" mass="136204">MHIQELILDGFKSYPVRTQITGWDPSFNAITGLNGSGKSNILDAICFVLGLTNMASMRAQNQQDLIYKRGQAGVTKASVTIVFDNTERATSPLGFEDCAQVTVTRQIAIPNLSKYLINGHKSTQQNVQTLFQSVQLNINNPNFLIMQGRITKVLNMRPAEILGMVEEAAGTRMFEEKKEKSLRTINKKQKKVEELEGIIKEEITPKLEKLREEKRSYLLWQKTCTELERIGRTLRAWEYMEAHKRVVEKEQEIADAEQEVATMKKEKGKYDKEIKAAEKQIDEVNAQRDKELKKGGKFKKLEEEVSELGKNLAKVRTQVELKNSTIKDEEGKVAASEKELEELRASLENKRHQVDELTASHATVKEKQTTLQTAMTNAEELLQTLLTGLSSNNPGQTGGGYMGQIADAKSRAAHAGAEQEQFKVKLNMKEKELKELEARWKAVEREASDGARNLEAMRAAVDGFRKRLAEISWSEEKEQAHDTALRDAKQEVRRLTEIRDAVKSRLANIDFDYASPYPNFDRNKVKGLVASLVSLEQVNYNASTALEITAGGRLYNVVVESDEVGKQLLQNGRLKRRVTLIPLNRIQSYRIPEQKIQAAKRMSGGKARPAISLVGYPEEVASAMSFVFGGTFICEDAQTAKMITFSADVGVKSVTLDGDVYDPSGTLSGGSAPNGSGILIKVQELLEAEFNLQDARSKLSHLEQEEERTRNVRDKWRSMSRELSVKEHELKLLQEQVSGSNASRIGADVDEARKAIAELREAMESAKEKQKTANADVKRLEKDMNDFKNNKEGKIEELKADVSKQKAALQKHSVVVKTQHRELQTATLELEQIEKDITAAEAQIEEARAGIRKLRKELDRMRADEKEKEAAAAQAEKKLLEERATLSRYDEELKSLERAIKEKKQAISDVELQIQQREHEITTLKKEKVGAENQAANLEKQHEWIAEEREQFGKPGTPYDFRKADINQLRNKAQELENQQKGMKKKVNPKSAHMLEDVEKNEIQLRKMIEQVTNDKRRMLETIDNLDHHKREAVETTWTKVNGDFGAIFAELLPGNFAKLQPPEGQDLMQGLEVKVRLGTVWKQSLTELSGGQRSLIALSLIMSLLQFKPAPMYILDEIDAALDLSHTQHIGQLFRTRFKGSQFIVVSLKEGLFTNANVLFRTRFRDGTSIVERTANRSTSSLYQSTTGRNEDDENVPPGRRTRR</sequence>
<comment type="similarity">
    <text evidence="2">Belongs to the SMC family. SMC2 subfamily.</text>
</comment>
<dbReference type="OrthoDB" id="10255539at2759"/>
<protein>
    <recommendedName>
        <fullName evidence="11">Structural maintenance of chromosomes protein</fullName>
    </recommendedName>
</protein>
<feature type="region of interest" description="Disordered" evidence="13">
    <location>
        <begin position="1176"/>
        <end position="1205"/>
    </location>
</feature>
<evidence type="ECO:0000256" key="12">
    <source>
        <dbReference type="SAM" id="Coils"/>
    </source>
</evidence>
<evidence type="ECO:0000313" key="15">
    <source>
        <dbReference type="EMBL" id="RDX50690.1"/>
    </source>
</evidence>
<feature type="domain" description="SMC hinge" evidence="14">
    <location>
        <begin position="523"/>
        <end position="644"/>
    </location>
</feature>
<evidence type="ECO:0000256" key="11">
    <source>
        <dbReference type="PIRNR" id="PIRNR005719"/>
    </source>
</evidence>
<evidence type="ECO:0000256" key="1">
    <source>
        <dbReference type="ARBA" id="ARBA00004123"/>
    </source>
</evidence>
<dbReference type="Gene3D" id="1.10.287.1490">
    <property type="match status" value="2"/>
</dbReference>
<keyword evidence="8" id="KW-0226">DNA condensation</keyword>
<dbReference type="GO" id="GO:0000796">
    <property type="term" value="C:condensin complex"/>
    <property type="evidence" value="ECO:0007669"/>
    <property type="project" value="UniProtKB-ARBA"/>
</dbReference>
<feature type="coiled-coil region" evidence="12">
    <location>
        <begin position="685"/>
        <end position="712"/>
    </location>
</feature>
<evidence type="ECO:0000256" key="5">
    <source>
        <dbReference type="ARBA" id="ARBA00022776"/>
    </source>
</evidence>
<evidence type="ECO:0000256" key="7">
    <source>
        <dbReference type="ARBA" id="ARBA00023054"/>
    </source>
</evidence>
<keyword evidence="10" id="KW-0131">Cell cycle</keyword>
<dbReference type="GO" id="GO:0000793">
    <property type="term" value="C:condensed chromosome"/>
    <property type="evidence" value="ECO:0007669"/>
    <property type="project" value="UniProtKB-ARBA"/>
</dbReference>
<comment type="subcellular location">
    <subcellularLocation>
        <location evidence="1 11">Nucleus</location>
    </subcellularLocation>
</comment>
<dbReference type="PANTHER" id="PTHR43977">
    <property type="entry name" value="STRUCTURAL MAINTENANCE OF CHROMOSOMES PROTEIN 3"/>
    <property type="match status" value="1"/>
</dbReference>
<dbReference type="FunFam" id="3.40.50.300:FF:000385">
    <property type="entry name" value="Structural maintenance of chromosomes 2"/>
    <property type="match status" value="1"/>
</dbReference>
<dbReference type="InterPro" id="IPR036277">
    <property type="entry name" value="SMC_hinge_sf"/>
</dbReference>
<dbReference type="STRING" id="139420.A0A371DDU9"/>
<keyword evidence="5" id="KW-0498">Mitosis</keyword>